<accession>A0A344UWQ0</accession>
<dbReference type="KEGG" id="acij:JS278_02560"/>
<evidence type="ECO:0000313" key="1">
    <source>
        <dbReference type="EMBL" id="AXE39698.1"/>
    </source>
</evidence>
<reference evidence="1 2" key="1">
    <citation type="submission" date="2017-12" db="EMBL/GenBank/DDBJ databases">
        <title>The whole genome sequence of the Acidipropionibacterium virtanenii sp. nov. type strain JS278.</title>
        <authorList>
            <person name="Laine P."/>
            <person name="Deptula P."/>
            <person name="Varmanen P."/>
            <person name="Auvinen P."/>
        </authorList>
    </citation>
    <scope>NUCLEOTIDE SEQUENCE [LARGE SCALE GENOMIC DNA]</scope>
    <source>
        <strain evidence="1 2">JS278</strain>
    </source>
</reference>
<gene>
    <name evidence="1" type="ORF">JS278_02560</name>
</gene>
<sequence>MVSILTTLLGVFLGILATLTLDFLKPLRHRLSSKGIDSLKVPPVTVVSETDLDVIYAGHPDWIATRYWIARLPTDLPHGGRGAYRHWVISQGGFDKGYSVVMVNIVAESDATVVIRPPLIDVTSVVSLEEPGVELVRTVGGAETRPRAFEVHLDSHPEVVKLVAGDDRDATLTYTWNMRRGDVETFLIRVMVHAPGVWKWRARVPALTNGRMHYFEVNDDGHDFTTVGSDTKVSSEWVRDESGWVRRGSER</sequence>
<organism evidence="1 2">
    <name type="scientific">Acidipropionibacterium virtanenii</name>
    <dbReference type="NCBI Taxonomy" id="2057246"/>
    <lineage>
        <taxon>Bacteria</taxon>
        <taxon>Bacillati</taxon>
        <taxon>Actinomycetota</taxon>
        <taxon>Actinomycetes</taxon>
        <taxon>Propionibacteriales</taxon>
        <taxon>Propionibacteriaceae</taxon>
        <taxon>Acidipropionibacterium</taxon>
    </lineage>
</organism>
<evidence type="ECO:0000313" key="2">
    <source>
        <dbReference type="Proteomes" id="UP000251995"/>
    </source>
</evidence>
<protein>
    <submittedName>
        <fullName evidence="1">Uncharacterized protein</fullName>
    </submittedName>
</protein>
<dbReference type="AlphaFoldDB" id="A0A344UWQ0"/>
<dbReference type="Proteomes" id="UP000251995">
    <property type="component" value="Chromosome"/>
</dbReference>
<dbReference type="EMBL" id="CP025198">
    <property type="protein sequence ID" value="AXE39698.1"/>
    <property type="molecule type" value="Genomic_DNA"/>
</dbReference>
<dbReference type="OrthoDB" id="130172at85009"/>
<proteinExistence type="predicted"/>
<keyword evidence="2" id="KW-1185">Reference proteome</keyword>
<name>A0A344UWQ0_9ACTN</name>
<dbReference type="RefSeq" id="WP_147243212.1">
    <property type="nucleotide sequence ID" value="NZ_CP025198.1"/>
</dbReference>